<dbReference type="EMBL" id="MT143894">
    <property type="protein sequence ID" value="QJB05066.1"/>
    <property type="molecule type" value="Genomic_DNA"/>
</dbReference>
<dbReference type="AlphaFoldDB" id="A0A6M3MI04"/>
<evidence type="ECO:0000313" key="2">
    <source>
        <dbReference type="EMBL" id="QJB00833.1"/>
    </source>
</evidence>
<name>A0A6M3MI04_9ZZZZ</name>
<organism evidence="3">
    <name type="scientific">viral metagenome</name>
    <dbReference type="NCBI Taxonomy" id="1070528"/>
    <lineage>
        <taxon>unclassified sequences</taxon>
        <taxon>metagenomes</taxon>
        <taxon>organismal metagenomes</taxon>
    </lineage>
</organism>
<dbReference type="SUPFAM" id="SSF51126">
    <property type="entry name" value="Pectin lyase-like"/>
    <property type="match status" value="1"/>
</dbReference>
<sequence length="617" mass="64944">MYLTGNPIGSTDARDLVDNAETLDRFVLSSDAEYIDRLNVAHKTLAGMRLEVRTALDRVSYQVLGDYAAGLVVQNFGQVFRKDGEFYRADAELVLPYELTGDWVTEAASFVSVGDAVLRQELANGTSFLVDGEVVSGLILPIKSIAALRARAGRYDGDVVYLRGRTESSTLGAGQFKWDVASTLADDDGVVIGSATSGRWFRIGTNFECHGEWFGVGNDGADYTTQLQNAINYAAVAVSGGQGMRVVLLRGKVGLSNKITLPNRVAVHGANGRGTVIEALDTFEPTATEMFHAHNGTSSMFGSRLVDLHIDMRGKGAAAGRCIFSQAWQETCGLERVTLIGFPKFGLECSDGYGGAAYLPLKDIEIFGGNSGTAPAAGIRVNQISQVGGFVLSIDGATITGSPTTQCPAGISMINDTLVAKGLHFEYVDDGVVGAGVGSISIDTITGSQNNTGSLVTLGASFTGGLNIRNSLTNGATNHAKSNISGAVIPSTAGMQPQIVYPDKGQSSALGWVIFDASATADGAQCAIVAKSANISGVLKTAAGKFTVQWAYSMPSGKSRSVGGGMTNLDNTDPIKVTHTGSTQASELVQVRRKSSDTTWGDYDPQRLSLQFFGDRL</sequence>
<gene>
    <name evidence="2" type="ORF">MM171A00157_0002</name>
    <name evidence="3" type="ORF">MM171B00143_0037</name>
</gene>
<evidence type="ECO:0000313" key="3">
    <source>
        <dbReference type="EMBL" id="QJB05066.1"/>
    </source>
</evidence>
<evidence type="ECO:0008006" key="4">
    <source>
        <dbReference type="Google" id="ProtNLM"/>
    </source>
</evidence>
<feature type="region of interest" description="Disordered" evidence="1">
    <location>
        <begin position="561"/>
        <end position="590"/>
    </location>
</feature>
<evidence type="ECO:0000256" key="1">
    <source>
        <dbReference type="SAM" id="MobiDB-lite"/>
    </source>
</evidence>
<dbReference type="InterPro" id="IPR011050">
    <property type="entry name" value="Pectin_lyase_fold/virulence"/>
</dbReference>
<dbReference type="EMBL" id="MT143702">
    <property type="protein sequence ID" value="QJB00833.1"/>
    <property type="molecule type" value="Genomic_DNA"/>
</dbReference>
<proteinExistence type="predicted"/>
<protein>
    <recommendedName>
        <fullName evidence="4">Tail protein</fullName>
    </recommendedName>
</protein>
<reference evidence="3" key="1">
    <citation type="submission" date="2020-03" db="EMBL/GenBank/DDBJ databases">
        <title>The deep terrestrial virosphere.</title>
        <authorList>
            <person name="Holmfeldt K."/>
            <person name="Nilsson E."/>
            <person name="Simone D."/>
            <person name="Lopez-Fernandez M."/>
            <person name="Wu X."/>
            <person name="de Brujin I."/>
            <person name="Lundin D."/>
            <person name="Andersson A."/>
            <person name="Bertilsson S."/>
            <person name="Dopson M."/>
        </authorList>
    </citation>
    <scope>NUCLEOTIDE SEQUENCE</scope>
    <source>
        <strain evidence="2">MM171A00157</strain>
        <strain evidence="3">MM171B00143</strain>
    </source>
</reference>
<accession>A0A6M3MI04</accession>